<dbReference type="EMBL" id="CAJNOK010001101">
    <property type="protein sequence ID" value="CAF0793581.1"/>
    <property type="molecule type" value="Genomic_DNA"/>
</dbReference>
<dbReference type="Proteomes" id="UP000677228">
    <property type="component" value="Unassembled WGS sequence"/>
</dbReference>
<protein>
    <submittedName>
        <fullName evidence="2">Uncharacterized protein</fullName>
    </submittedName>
</protein>
<evidence type="ECO:0000313" key="1">
    <source>
        <dbReference type="EMBL" id="CAF0793581.1"/>
    </source>
</evidence>
<reference evidence="2" key="1">
    <citation type="submission" date="2021-02" db="EMBL/GenBank/DDBJ databases">
        <authorList>
            <person name="Nowell W R."/>
        </authorList>
    </citation>
    <scope>NUCLEOTIDE SEQUENCE</scope>
</reference>
<evidence type="ECO:0000313" key="2">
    <source>
        <dbReference type="EMBL" id="CAF3576343.1"/>
    </source>
</evidence>
<evidence type="ECO:0000313" key="3">
    <source>
        <dbReference type="Proteomes" id="UP000682733"/>
    </source>
</evidence>
<accession>A0A8S2H0H4</accession>
<name>A0A8S2H0H4_9BILA</name>
<organism evidence="2 3">
    <name type="scientific">Didymodactylos carnosus</name>
    <dbReference type="NCBI Taxonomy" id="1234261"/>
    <lineage>
        <taxon>Eukaryota</taxon>
        <taxon>Metazoa</taxon>
        <taxon>Spiralia</taxon>
        <taxon>Gnathifera</taxon>
        <taxon>Rotifera</taxon>
        <taxon>Eurotatoria</taxon>
        <taxon>Bdelloidea</taxon>
        <taxon>Philodinida</taxon>
        <taxon>Philodinidae</taxon>
        <taxon>Didymodactylos</taxon>
    </lineage>
</organism>
<proteinExistence type="predicted"/>
<sequence length="234" mass="26223">MTLPAILAACKTETEKSSVSFENVENLIDKIKSDMSQLDFERDFVVSASTRNFYTNARKNLEHGEKINEIKNKAIEKINESFQLTFTGEEDGGTLPTSKRKFNLMLTRLFLEILMGEEYANSYIDLIELLIYDSNGKIWNADGKSIFAGSNLSNSQGAITRTEIHKMFVKIETTQLKNYKNANETAKELKSLILSSIAAASISNEQIWDFAQSPSGTTNLPPVVSLLHGQWPIN</sequence>
<comment type="caution">
    <text evidence="2">The sequence shown here is derived from an EMBL/GenBank/DDBJ whole genome shotgun (WGS) entry which is preliminary data.</text>
</comment>
<gene>
    <name evidence="1" type="ORF">OVA965_LOCUS4266</name>
    <name evidence="2" type="ORF">TMI583_LOCUS4261</name>
</gene>
<dbReference type="EMBL" id="CAJOBA010001100">
    <property type="protein sequence ID" value="CAF3576343.1"/>
    <property type="molecule type" value="Genomic_DNA"/>
</dbReference>
<dbReference type="Proteomes" id="UP000682733">
    <property type="component" value="Unassembled WGS sequence"/>
</dbReference>
<dbReference type="AlphaFoldDB" id="A0A8S2H0H4"/>